<dbReference type="InterPro" id="IPR000182">
    <property type="entry name" value="GNAT_dom"/>
</dbReference>
<gene>
    <name evidence="2" type="ORF">GCM10017653_42140</name>
</gene>
<dbReference type="PANTHER" id="PTHR43072:SF8">
    <property type="entry name" value="ACYLTRANSFERASE FABY-RELATED"/>
    <property type="match status" value="1"/>
</dbReference>
<feature type="domain" description="N-acetyltransferase" evidence="1">
    <location>
        <begin position="6"/>
        <end position="169"/>
    </location>
</feature>
<dbReference type="SUPFAM" id="SSF55729">
    <property type="entry name" value="Acyl-CoA N-acyltransferases (Nat)"/>
    <property type="match status" value="1"/>
</dbReference>
<evidence type="ECO:0000259" key="1">
    <source>
        <dbReference type="PROSITE" id="PS51186"/>
    </source>
</evidence>
<dbReference type="EMBL" id="BSFM01000017">
    <property type="protein sequence ID" value="GLK86144.1"/>
    <property type="molecule type" value="Genomic_DNA"/>
</dbReference>
<protein>
    <submittedName>
        <fullName evidence="2">N-acetyltransferase</fullName>
    </submittedName>
</protein>
<dbReference type="PROSITE" id="PS51186">
    <property type="entry name" value="GNAT"/>
    <property type="match status" value="1"/>
</dbReference>
<evidence type="ECO:0000313" key="2">
    <source>
        <dbReference type="EMBL" id="GLK86144.1"/>
    </source>
</evidence>
<accession>A0A9W6K195</accession>
<keyword evidence="3" id="KW-1185">Reference proteome</keyword>
<dbReference type="AlphaFoldDB" id="A0A9W6K195"/>
<organism evidence="2 3">
    <name type="scientific">Ancylobacter defluvii</name>
    <dbReference type="NCBI Taxonomy" id="1282440"/>
    <lineage>
        <taxon>Bacteria</taxon>
        <taxon>Pseudomonadati</taxon>
        <taxon>Pseudomonadota</taxon>
        <taxon>Alphaproteobacteria</taxon>
        <taxon>Hyphomicrobiales</taxon>
        <taxon>Xanthobacteraceae</taxon>
        <taxon>Ancylobacter</taxon>
    </lineage>
</organism>
<sequence>MIVTPVNVRDARDDDMEAVQAIYAHHVLTGLASFETTPPSTAELVVRRQAVLAAGLPYLVAESGGRILGYSYATAYRPRPAYRHTVEDSVYVADGNGGRGIGAALLAELIVRCEAGHWRQMLAVIGNSGNEGSIALHRRLGFEAVGTLKSVGFKFGRWVDTVLMQRSLGDGDRTLSVVRSDN</sequence>
<proteinExistence type="predicted"/>
<dbReference type="Pfam" id="PF13420">
    <property type="entry name" value="Acetyltransf_4"/>
    <property type="match status" value="1"/>
</dbReference>
<comment type="caution">
    <text evidence="2">The sequence shown here is derived from an EMBL/GenBank/DDBJ whole genome shotgun (WGS) entry which is preliminary data.</text>
</comment>
<name>A0A9W6K195_9HYPH</name>
<dbReference type="InterPro" id="IPR016181">
    <property type="entry name" value="Acyl_CoA_acyltransferase"/>
</dbReference>
<dbReference type="GO" id="GO:0016747">
    <property type="term" value="F:acyltransferase activity, transferring groups other than amino-acyl groups"/>
    <property type="evidence" value="ECO:0007669"/>
    <property type="project" value="InterPro"/>
</dbReference>
<dbReference type="CDD" id="cd04301">
    <property type="entry name" value="NAT_SF"/>
    <property type="match status" value="1"/>
</dbReference>
<dbReference type="Gene3D" id="3.40.630.30">
    <property type="match status" value="1"/>
</dbReference>
<evidence type="ECO:0000313" key="3">
    <source>
        <dbReference type="Proteomes" id="UP001143330"/>
    </source>
</evidence>
<reference evidence="2" key="1">
    <citation type="journal article" date="2014" name="Int. J. Syst. Evol. Microbiol.">
        <title>Complete genome sequence of Corynebacterium casei LMG S-19264T (=DSM 44701T), isolated from a smear-ripened cheese.</title>
        <authorList>
            <consortium name="US DOE Joint Genome Institute (JGI-PGF)"/>
            <person name="Walter F."/>
            <person name="Albersmeier A."/>
            <person name="Kalinowski J."/>
            <person name="Ruckert C."/>
        </authorList>
    </citation>
    <scope>NUCLEOTIDE SEQUENCE</scope>
    <source>
        <strain evidence="2">VKM B-2789</strain>
    </source>
</reference>
<dbReference type="RefSeq" id="WP_213360393.1">
    <property type="nucleotide sequence ID" value="NZ_BSFM01000017.1"/>
</dbReference>
<reference evidence="2" key="2">
    <citation type="submission" date="2023-01" db="EMBL/GenBank/DDBJ databases">
        <authorList>
            <person name="Sun Q."/>
            <person name="Evtushenko L."/>
        </authorList>
    </citation>
    <scope>NUCLEOTIDE SEQUENCE</scope>
    <source>
        <strain evidence="2">VKM B-2789</strain>
    </source>
</reference>
<dbReference type="Proteomes" id="UP001143330">
    <property type="component" value="Unassembled WGS sequence"/>
</dbReference>
<dbReference type="PANTHER" id="PTHR43072">
    <property type="entry name" value="N-ACETYLTRANSFERASE"/>
    <property type="match status" value="1"/>
</dbReference>